<gene>
    <name evidence="1" type="ORF">C8D77_11184</name>
</gene>
<reference evidence="1 2" key="1">
    <citation type="submission" date="2018-05" db="EMBL/GenBank/DDBJ databases">
        <title>Genomic Encyclopedia of Type Strains, Phase IV (KMG-IV): sequencing the most valuable type-strain genomes for metagenomic binning, comparative biology and taxonomic classification.</title>
        <authorList>
            <person name="Goeker M."/>
        </authorList>
    </citation>
    <scope>NUCLEOTIDE SEQUENCE [LARGE SCALE GENOMIC DNA]</scope>
    <source>
        <strain evidence="1 2">DSM 2626</strain>
    </source>
</reference>
<evidence type="ECO:0000313" key="2">
    <source>
        <dbReference type="Proteomes" id="UP000245631"/>
    </source>
</evidence>
<sequence>MRTQPYSAIGIRRVPCARCGARPSHASWNICADKIGGRKQFRALCKECDIGMNEIAMRFVFGATREGDLSAYAEKLLGQA</sequence>
<proteinExistence type="predicted"/>
<protein>
    <submittedName>
        <fullName evidence="1">Uncharacterized protein</fullName>
    </submittedName>
</protein>
<dbReference type="Proteomes" id="UP000245631">
    <property type="component" value="Unassembled WGS sequence"/>
</dbReference>
<dbReference type="AlphaFoldDB" id="A0A8E3B3D8"/>
<organism evidence="1 2">
    <name type="scientific">Rhizobium loti</name>
    <name type="common">Mesorhizobium loti</name>
    <dbReference type="NCBI Taxonomy" id="381"/>
    <lineage>
        <taxon>Bacteria</taxon>
        <taxon>Pseudomonadati</taxon>
        <taxon>Pseudomonadota</taxon>
        <taxon>Alphaproteobacteria</taxon>
        <taxon>Hyphomicrobiales</taxon>
        <taxon>Phyllobacteriaceae</taxon>
        <taxon>Mesorhizobium</taxon>
    </lineage>
</organism>
<evidence type="ECO:0000313" key="1">
    <source>
        <dbReference type="EMBL" id="PWJ88362.1"/>
    </source>
</evidence>
<accession>A0A8E3B3D8</accession>
<dbReference type="EMBL" id="QGGH01000011">
    <property type="protein sequence ID" value="PWJ88362.1"/>
    <property type="molecule type" value="Genomic_DNA"/>
</dbReference>
<comment type="caution">
    <text evidence="1">The sequence shown here is derived from an EMBL/GenBank/DDBJ whole genome shotgun (WGS) entry which is preliminary data.</text>
</comment>
<name>A0A8E3B3D8_RHILI</name>